<reference evidence="2 3" key="1">
    <citation type="submission" date="2014-02" db="EMBL/GenBank/DDBJ databases">
        <title>Kosmotoga genome sequencing.</title>
        <authorList>
            <person name="Pollo S.M."/>
            <person name="Charchuk R."/>
            <person name="Nesbo C.L."/>
        </authorList>
    </citation>
    <scope>NUCLEOTIDE SEQUENCE [LARGE SCALE GENOMIC DNA]</scope>
    <source>
        <strain evidence="2 3">S304</strain>
    </source>
</reference>
<sequence>MKKTLAVLIVALLSIGAFAAINLGTSLVIHATDVGDGKVTLPGASFKAAIPINDDVGLSLDAQVVLLGLDDKAGLLSLDFYINIISDPDLVSIKLLVPMGFLFDTVDGSPDTAFGDIHVAAGLGLELSAPLSEKLALTGTLKAFRVQSYPANNFVSGIFEYFTGGLGVVWSF</sequence>
<comment type="caution">
    <text evidence="2">The sequence shown here is derived from an EMBL/GenBank/DDBJ whole genome shotgun (WGS) entry which is preliminary data.</text>
</comment>
<evidence type="ECO:0000313" key="2">
    <source>
        <dbReference type="EMBL" id="OAA29772.1"/>
    </source>
</evidence>
<dbReference type="AlphaFoldDB" id="A0A176K029"/>
<protein>
    <recommendedName>
        <fullName evidence="4">Outer membrane protein beta-barrel domain-containing protein</fullName>
    </recommendedName>
</protein>
<feature type="signal peptide" evidence="1">
    <location>
        <begin position="1"/>
        <end position="19"/>
    </location>
</feature>
<dbReference type="PATRIC" id="fig|1453497.3.peg.339"/>
<evidence type="ECO:0008006" key="4">
    <source>
        <dbReference type="Google" id="ProtNLM"/>
    </source>
</evidence>
<keyword evidence="3" id="KW-1185">Reference proteome</keyword>
<feature type="chain" id="PRO_5008047366" description="Outer membrane protein beta-barrel domain-containing protein" evidence="1">
    <location>
        <begin position="20"/>
        <end position="172"/>
    </location>
</feature>
<keyword evidence="1" id="KW-0732">Signal</keyword>
<name>A0A176K029_9BACT</name>
<dbReference type="Proteomes" id="UP000077339">
    <property type="component" value="Unassembled WGS sequence"/>
</dbReference>
<organism evidence="2 3">
    <name type="scientific">Kosmotoga arenicorallina S304</name>
    <dbReference type="NCBI Taxonomy" id="1453497"/>
    <lineage>
        <taxon>Bacteria</taxon>
        <taxon>Thermotogati</taxon>
        <taxon>Thermotogota</taxon>
        <taxon>Thermotogae</taxon>
        <taxon>Kosmotogales</taxon>
        <taxon>Kosmotogaceae</taxon>
        <taxon>Kosmotoga</taxon>
    </lineage>
</organism>
<evidence type="ECO:0000313" key="3">
    <source>
        <dbReference type="Proteomes" id="UP000077339"/>
    </source>
</evidence>
<proteinExistence type="predicted"/>
<dbReference type="EMBL" id="JFHK01000017">
    <property type="protein sequence ID" value="OAA29772.1"/>
    <property type="molecule type" value="Genomic_DNA"/>
</dbReference>
<dbReference type="OrthoDB" id="9834329at2"/>
<accession>A0A176K029</accession>
<evidence type="ECO:0000256" key="1">
    <source>
        <dbReference type="SAM" id="SignalP"/>
    </source>
</evidence>
<dbReference type="RefSeq" id="WP_068348052.1">
    <property type="nucleotide sequence ID" value="NZ_JFHK01000017.1"/>
</dbReference>
<gene>
    <name evidence="2" type="ORF">AT15_01685</name>
</gene>
<dbReference type="STRING" id="1453497.AT15_01685"/>